<dbReference type="RefSeq" id="WP_159441466.1">
    <property type="nucleotide sequence ID" value="NZ_BMEH01000011.1"/>
</dbReference>
<dbReference type="EMBL" id="FTOT01000011">
    <property type="protein sequence ID" value="SIT22108.1"/>
    <property type="molecule type" value="Genomic_DNA"/>
</dbReference>
<dbReference type="SUPFAM" id="SSF53448">
    <property type="entry name" value="Nucleotide-diphospho-sugar transferases"/>
    <property type="match status" value="1"/>
</dbReference>
<keyword evidence="2" id="KW-0808">Transferase</keyword>
<evidence type="ECO:0000259" key="1">
    <source>
        <dbReference type="Pfam" id="PF00535"/>
    </source>
</evidence>
<dbReference type="InterPro" id="IPR050834">
    <property type="entry name" value="Glycosyltransf_2"/>
</dbReference>
<dbReference type="InterPro" id="IPR001173">
    <property type="entry name" value="Glyco_trans_2-like"/>
</dbReference>
<feature type="domain" description="Glycosyltransferase 2-like" evidence="1">
    <location>
        <begin position="7"/>
        <end position="174"/>
    </location>
</feature>
<dbReference type="OrthoDB" id="9807795at2"/>
<dbReference type="Gene3D" id="3.90.550.10">
    <property type="entry name" value="Spore Coat Polysaccharide Biosynthesis Protein SpsA, Chain A"/>
    <property type="match status" value="1"/>
</dbReference>
<dbReference type="PANTHER" id="PTHR43685">
    <property type="entry name" value="GLYCOSYLTRANSFERASE"/>
    <property type="match status" value="1"/>
</dbReference>
<proteinExistence type="predicted"/>
<dbReference type="CDD" id="cd00761">
    <property type="entry name" value="Glyco_tranf_GTA_type"/>
    <property type="match status" value="1"/>
</dbReference>
<name>A0A1N7QH00_9RHOB</name>
<organism evidence="2 3">
    <name type="scientific">Gemmobacter megaterium</name>
    <dbReference type="NCBI Taxonomy" id="1086013"/>
    <lineage>
        <taxon>Bacteria</taxon>
        <taxon>Pseudomonadati</taxon>
        <taxon>Pseudomonadota</taxon>
        <taxon>Alphaproteobacteria</taxon>
        <taxon>Rhodobacterales</taxon>
        <taxon>Paracoccaceae</taxon>
        <taxon>Gemmobacter</taxon>
    </lineage>
</organism>
<dbReference type="GO" id="GO:0016740">
    <property type="term" value="F:transferase activity"/>
    <property type="evidence" value="ECO:0007669"/>
    <property type="project" value="UniProtKB-KW"/>
</dbReference>
<sequence length="309" mass="33081">MPGLIASLIVPCRNQPGADRRGMIDALLAGLPDRPDLEVLLVDDGSSLPYDPPAFAALRLRRAHLAPGQSGAGAARNLGMAEAAGDWLIFADSDDLLDRAGLGRLLDGLAAGRWQGCDLIVPQAASFRDGDPARRGQRHLFANRRVARARALGDTGILVRVPACWMRVVRRDFVQAHGLRFGPAAIGEDVDFAVDLGLARPRTDLVDLVLPHIRDGHSSLTSDMGAAAREQVLAVKMAANARLRAGGLGRWDYPLLLDLIGLMRHDLRAGLRWWGRALAARSRLVPPLGDLADALRARLRTPSAGDGGS</sequence>
<dbReference type="PANTHER" id="PTHR43685:SF2">
    <property type="entry name" value="GLYCOSYLTRANSFERASE 2-LIKE DOMAIN-CONTAINING PROTEIN"/>
    <property type="match status" value="1"/>
</dbReference>
<keyword evidence="3" id="KW-1185">Reference proteome</keyword>
<evidence type="ECO:0000313" key="3">
    <source>
        <dbReference type="Proteomes" id="UP000186141"/>
    </source>
</evidence>
<gene>
    <name evidence="2" type="ORF">SAMN05421774_11120</name>
</gene>
<dbReference type="Pfam" id="PF00535">
    <property type="entry name" value="Glycos_transf_2"/>
    <property type="match status" value="1"/>
</dbReference>
<dbReference type="STRING" id="1086013.SAMN05421774_11120"/>
<evidence type="ECO:0000313" key="2">
    <source>
        <dbReference type="EMBL" id="SIT22108.1"/>
    </source>
</evidence>
<dbReference type="Proteomes" id="UP000186141">
    <property type="component" value="Unassembled WGS sequence"/>
</dbReference>
<accession>A0A1N7QH00</accession>
<dbReference type="AlphaFoldDB" id="A0A1N7QH00"/>
<dbReference type="InterPro" id="IPR029044">
    <property type="entry name" value="Nucleotide-diphossugar_trans"/>
</dbReference>
<reference evidence="2 3" key="1">
    <citation type="submission" date="2017-01" db="EMBL/GenBank/DDBJ databases">
        <authorList>
            <person name="Mah S.A."/>
            <person name="Swanson W.J."/>
            <person name="Moy G.W."/>
            <person name="Vacquier V.D."/>
        </authorList>
    </citation>
    <scope>NUCLEOTIDE SEQUENCE [LARGE SCALE GENOMIC DNA]</scope>
    <source>
        <strain evidence="2 3">DSM 26375</strain>
    </source>
</reference>
<dbReference type="GO" id="GO:0044010">
    <property type="term" value="P:single-species biofilm formation"/>
    <property type="evidence" value="ECO:0007669"/>
    <property type="project" value="TreeGrafter"/>
</dbReference>
<protein>
    <submittedName>
        <fullName evidence="2">Glycosyl transferase family 2</fullName>
    </submittedName>
</protein>